<proteinExistence type="predicted"/>
<protein>
    <submittedName>
        <fullName evidence="2">GalNAc-alpha-(1-&gt;4)-GalNAc-alpha-(1-&gt;3)-diNAcBac-PP-undecaprenol alpha-1,4-N-acetyl-D-galactosaminyltransferase</fullName>
    </submittedName>
</protein>
<dbReference type="OrthoDB" id="1522162at2"/>
<dbReference type="RefSeq" id="WP_130277155.1">
    <property type="nucleotide sequence ID" value="NZ_SGXG01000001.1"/>
</dbReference>
<dbReference type="SUPFAM" id="SSF53756">
    <property type="entry name" value="UDP-Glycosyltransferase/glycogen phosphorylase"/>
    <property type="match status" value="1"/>
</dbReference>
<dbReference type="PANTHER" id="PTHR12526">
    <property type="entry name" value="GLYCOSYLTRANSFERASE"/>
    <property type="match status" value="1"/>
</dbReference>
<evidence type="ECO:0000313" key="2">
    <source>
        <dbReference type="EMBL" id="RZS98460.1"/>
    </source>
</evidence>
<dbReference type="Proteomes" id="UP000292209">
    <property type="component" value="Unassembled WGS sequence"/>
</dbReference>
<gene>
    <name evidence="2" type="ORF">BC751_4115</name>
</gene>
<evidence type="ECO:0000313" key="3">
    <source>
        <dbReference type="Proteomes" id="UP000292209"/>
    </source>
</evidence>
<dbReference type="AlphaFoldDB" id="A0A4Q7PFK9"/>
<dbReference type="Gene3D" id="3.40.50.2000">
    <property type="entry name" value="Glycogen Phosphorylase B"/>
    <property type="match status" value="2"/>
</dbReference>
<dbReference type="Pfam" id="PF00534">
    <property type="entry name" value="Glycos_transf_1"/>
    <property type="match status" value="1"/>
</dbReference>
<name>A0A4Q7PFK9_9BACT</name>
<accession>A0A4Q7PFK9</accession>
<keyword evidence="2" id="KW-0808">Transferase</keyword>
<organism evidence="2 3">
    <name type="scientific">Cecembia calidifontis</name>
    <dbReference type="NCBI Taxonomy" id="1187080"/>
    <lineage>
        <taxon>Bacteria</taxon>
        <taxon>Pseudomonadati</taxon>
        <taxon>Bacteroidota</taxon>
        <taxon>Cytophagia</taxon>
        <taxon>Cytophagales</taxon>
        <taxon>Cyclobacteriaceae</taxon>
        <taxon>Cecembia</taxon>
    </lineage>
</organism>
<sequence length="365" mass="41786">MQKIVLITSDLSPGGAERVMATLANNFAQRLDIEVHLVCLVQGKLFYTLDSKVILHLPDFYYKRYPKFFAYLKAFFYLRKKLKDINPKSYLSFGGRYNALCILAGLGLKSKSFISDRSRPGISYGRFFNILNRLVYPYAYGIVAQTNRAKQFHLSQFKHDNIKIIGNPIPDFYDSSFPKKNVILNVGRFISSKNQQFLIDVFDEIDTDDWELWFVGDGPFLEKCKKHSDSLKSADKIKFLGNTEDIMAIYNAARIYAFTSTSEGFPNALGEALSAGLACISFDCNAGPSDLIEDGINGFLVKELDKKMFKKRLIDLISEKSTFRIKFTAESQKRIKNFFNEDFISNEYLSFMIIRLYTSRGKCSQ</sequence>
<dbReference type="GO" id="GO:0016757">
    <property type="term" value="F:glycosyltransferase activity"/>
    <property type="evidence" value="ECO:0007669"/>
    <property type="project" value="InterPro"/>
</dbReference>
<feature type="domain" description="Glycosyl transferase family 1" evidence="1">
    <location>
        <begin position="178"/>
        <end position="324"/>
    </location>
</feature>
<keyword evidence="3" id="KW-1185">Reference proteome</keyword>
<comment type="caution">
    <text evidence="2">The sequence shown here is derived from an EMBL/GenBank/DDBJ whole genome shotgun (WGS) entry which is preliminary data.</text>
</comment>
<reference evidence="2 3" key="1">
    <citation type="submission" date="2019-02" db="EMBL/GenBank/DDBJ databases">
        <title>Genomic Encyclopedia of Archaeal and Bacterial Type Strains, Phase II (KMG-II): from individual species to whole genera.</title>
        <authorList>
            <person name="Goeker M."/>
        </authorList>
    </citation>
    <scope>NUCLEOTIDE SEQUENCE [LARGE SCALE GENOMIC DNA]</scope>
    <source>
        <strain evidence="2 3">DSM 21411</strain>
    </source>
</reference>
<dbReference type="InterPro" id="IPR001296">
    <property type="entry name" value="Glyco_trans_1"/>
</dbReference>
<evidence type="ECO:0000259" key="1">
    <source>
        <dbReference type="Pfam" id="PF00534"/>
    </source>
</evidence>
<dbReference type="PANTHER" id="PTHR12526:SF630">
    <property type="entry name" value="GLYCOSYLTRANSFERASE"/>
    <property type="match status" value="1"/>
</dbReference>
<dbReference type="EMBL" id="SGXG01000001">
    <property type="protein sequence ID" value="RZS98460.1"/>
    <property type="molecule type" value="Genomic_DNA"/>
</dbReference>